<keyword evidence="2" id="KW-1185">Reference proteome</keyword>
<protein>
    <submittedName>
        <fullName evidence="1">Uncharacterized protein</fullName>
    </submittedName>
</protein>
<evidence type="ECO:0000313" key="1">
    <source>
        <dbReference type="EMBL" id="SIT50871.1"/>
    </source>
</evidence>
<reference evidence="1" key="1">
    <citation type="submission" date="2016-12" db="EMBL/GenBank/DDBJ databases">
        <authorList>
            <person name="Moulin L."/>
        </authorList>
    </citation>
    <scope>NUCLEOTIDE SEQUENCE [LARGE SCALE GENOMIC DNA]</scope>
    <source>
        <strain evidence="1">STM 7183</strain>
    </source>
</reference>
<evidence type="ECO:0000313" key="2">
    <source>
        <dbReference type="Proteomes" id="UP000195569"/>
    </source>
</evidence>
<accession>A0A1N7STR1</accession>
<dbReference type="AlphaFoldDB" id="A0A1N7STR1"/>
<name>A0A1N7STR1_9BURK</name>
<organism evidence="1 2">
    <name type="scientific">Paraburkholderia piptadeniae</name>
    <dbReference type="NCBI Taxonomy" id="1701573"/>
    <lineage>
        <taxon>Bacteria</taxon>
        <taxon>Pseudomonadati</taxon>
        <taxon>Pseudomonadota</taxon>
        <taxon>Betaproteobacteria</taxon>
        <taxon>Burkholderiales</taxon>
        <taxon>Burkholderiaceae</taxon>
        <taxon>Paraburkholderia</taxon>
    </lineage>
</organism>
<gene>
    <name evidence="1" type="ORF">BN2476_960022</name>
</gene>
<sequence>MNTSNAGYSNPICLATIFRHGWWQLGHFSTVTRECWTSREGLAAAAARWKALSTLLSMTFLNSGVGWMSV</sequence>
<dbReference type="EMBL" id="CYGY02000096">
    <property type="protein sequence ID" value="SIT50871.1"/>
    <property type="molecule type" value="Genomic_DNA"/>
</dbReference>
<dbReference type="Proteomes" id="UP000195569">
    <property type="component" value="Unassembled WGS sequence"/>
</dbReference>
<comment type="caution">
    <text evidence="1">The sequence shown here is derived from an EMBL/GenBank/DDBJ whole genome shotgun (WGS) entry which is preliminary data.</text>
</comment>
<proteinExistence type="predicted"/>